<proteinExistence type="predicted"/>
<dbReference type="eggNOG" id="COG4683">
    <property type="taxonomic scope" value="Bacteria"/>
</dbReference>
<reference evidence="1 2" key="1">
    <citation type="journal article" date="2012" name="Stand. Genomic Sci.">
        <title>Complete genome sequence of Terriglobus saanensis type strain SP1PR4(T), an Acidobacteria from tundra soil.</title>
        <authorList>
            <person name="Rawat S.R."/>
            <person name="Mannisto M.K."/>
            <person name="Starovoytov V."/>
            <person name="Goodwin L."/>
            <person name="Nolan M."/>
            <person name="Hauser L."/>
            <person name="Land M."/>
            <person name="Davenport K.W."/>
            <person name="Woyke T."/>
            <person name="Haggblom M.M."/>
        </authorList>
    </citation>
    <scope>NUCLEOTIDE SEQUENCE</scope>
    <source>
        <strain evidence="2">ATCC BAA-1853 / DSM 23119 / SP1PR4</strain>
    </source>
</reference>
<evidence type="ECO:0000313" key="1">
    <source>
        <dbReference type="EMBL" id="ADV83173.1"/>
    </source>
</evidence>
<dbReference type="AlphaFoldDB" id="E8UYM0"/>
<organism evidence="1 2">
    <name type="scientific">Terriglobus saanensis (strain ATCC BAA-1853 / DSM 23119 / SP1PR4)</name>
    <dbReference type="NCBI Taxonomy" id="401053"/>
    <lineage>
        <taxon>Bacteria</taxon>
        <taxon>Pseudomonadati</taxon>
        <taxon>Acidobacteriota</taxon>
        <taxon>Terriglobia</taxon>
        <taxon>Terriglobales</taxon>
        <taxon>Acidobacteriaceae</taxon>
        <taxon>Terriglobus</taxon>
    </lineage>
</organism>
<evidence type="ECO:0008006" key="3">
    <source>
        <dbReference type="Google" id="ProtNLM"/>
    </source>
</evidence>
<sequence>MAYEVRATPEFREWMLTLTLEERESFDTAVNLLREKGPVLARPYVDTVKGSAFPNMKELRTAHDKHLALRAFFAFDPKRSAILLIGGDKHGRRGFYEKLIRKADELYREHLHTLKK</sequence>
<evidence type="ECO:0000313" key="2">
    <source>
        <dbReference type="Proteomes" id="UP000006844"/>
    </source>
</evidence>
<dbReference type="STRING" id="401053.AciPR4_2393"/>
<keyword evidence="2" id="KW-1185">Reference proteome</keyword>
<dbReference type="InterPro" id="IPR009241">
    <property type="entry name" value="HigB-like"/>
</dbReference>
<gene>
    <name evidence="1" type="ordered locus">AciPR4_2393</name>
</gene>
<dbReference type="OrthoDB" id="330810at2"/>
<dbReference type="KEGG" id="tsa:AciPR4_2393"/>
<name>E8UYM0_TERSS</name>
<dbReference type="RefSeq" id="WP_013568906.1">
    <property type="nucleotide sequence ID" value="NC_014963.1"/>
</dbReference>
<accession>E8UYM0</accession>
<protein>
    <recommendedName>
        <fullName evidence="3">Addiction module toxin RelE</fullName>
    </recommendedName>
</protein>
<dbReference type="EMBL" id="CP002467">
    <property type="protein sequence ID" value="ADV83173.1"/>
    <property type="molecule type" value="Genomic_DNA"/>
</dbReference>
<dbReference type="HOGENOM" id="CLU_107454_1_1_0"/>
<dbReference type="Pfam" id="PF05973">
    <property type="entry name" value="Gp49"/>
    <property type="match status" value="1"/>
</dbReference>
<dbReference type="Proteomes" id="UP000006844">
    <property type="component" value="Chromosome"/>
</dbReference>